<evidence type="ECO:0000256" key="1">
    <source>
        <dbReference type="ARBA" id="ARBA00022737"/>
    </source>
</evidence>
<dbReference type="OMA" id="WEFDENM"/>
<sequence length="196" mass="22730">MSQAARERFAKKSEADDLRRAFDKLDSKGDGKIDADEIAAMFNKLGHKAKRAEIDDMIWEVDEDCDKAVKWPEFQQMYHRCRHDKTGYEPRRLYNIVEFMMNDKDDSGTVSAEEAMQILYMRFGRTLLDSQLEEIFGHSDTNALKDLTLTEFLHSLNMSQIKQLRSKVTAKTYKPPPVHTKKVDTSKRQGLTLMMS</sequence>
<evidence type="ECO:0000259" key="3">
    <source>
        <dbReference type="PROSITE" id="PS50222"/>
    </source>
</evidence>
<evidence type="ECO:0000313" key="5">
    <source>
        <dbReference type="Proteomes" id="UP000054558"/>
    </source>
</evidence>
<dbReference type="Pfam" id="PF13499">
    <property type="entry name" value="EF-hand_7"/>
    <property type="match status" value="1"/>
</dbReference>
<dbReference type="SMART" id="SM00054">
    <property type="entry name" value="EFh"/>
    <property type="match status" value="4"/>
</dbReference>
<dbReference type="STRING" id="105231.A0A1Y1HTJ4"/>
<dbReference type="OrthoDB" id="26525at2759"/>
<evidence type="ECO:0000313" key="4">
    <source>
        <dbReference type="EMBL" id="GAQ81162.1"/>
    </source>
</evidence>
<dbReference type="PANTHER" id="PTHR23048:SF0">
    <property type="entry name" value="CALMODULIN LIKE 3"/>
    <property type="match status" value="1"/>
</dbReference>
<keyword evidence="5" id="KW-1185">Reference proteome</keyword>
<reference evidence="4 5" key="1">
    <citation type="journal article" date="2014" name="Nat. Commun.">
        <title>Klebsormidium flaccidum genome reveals primary factors for plant terrestrial adaptation.</title>
        <authorList>
            <person name="Hori K."/>
            <person name="Maruyama F."/>
            <person name="Fujisawa T."/>
            <person name="Togashi T."/>
            <person name="Yamamoto N."/>
            <person name="Seo M."/>
            <person name="Sato S."/>
            <person name="Yamada T."/>
            <person name="Mori H."/>
            <person name="Tajima N."/>
            <person name="Moriyama T."/>
            <person name="Ikeuchi M."/>
            <person name="Watanabe M."/>
            <person name="Wada H."/>
            <person name="Kobayashi K."/>
            <person name="Saito M."/>
            <person name="Masuda T."/>
            <person name="Sasaki-Sekimoto Y."/>
            <person name="Mashiguchi K."/>
            <person name="Awai K."/>
            <person name="Shimojima M."/>
            <person name="Masuda S."/>
            <person name="Iwai M."/>
            <person name="Nobusawa T."/>
            <person name="Narise T."/>
            <person name="Kondo S."/>
            <person name="Saito H."/>
            <person name="Sato R."/>
            <person name="Murakawa M."/>
            <person name="Ihara Y."/>
            <person name="Oshima-Yamada Y."/>
            <person name="Ohtaka K."/>
            <person name="Satoh M."/>
            <person name="Sonobe K."/>
            <person name="Ishii M."/>
            <person name="Ohtani R."/>
            <person name="Kanamori-Sato M."/>
            <person name="Honoki R."/>
            <person name="Miyazaki D."/>
            <person name="Mochizuki H."/>
            <person name="Umetsu J."/>
            <person name="Higashi K."/>
            <person name="Shibata D."/>
            <person name="Kamiya Y."/>
            <person name="Sato N."/>
            <person name="Nakamura Y."/>
            <person name="Tabata S."/>
            <person name="Ida S."/>
            <person name="Kurokawa K."/>
            <person name="Ohta H."/>
        </authorList>
    </citation>
    <scope>NUCLEOTIDE SEQUENCE [LARGE SCALE GENOMIC DNA]</scope>
    <source>
        <strain evidence="4 5">NIES-2285</strain>
    </source>
</reference>
<proteinExistence type="predicted"/>
<dbReference type="Gene3D" id="1.10.238.10">
    <property type="entry name" value="EF-hand"/>
    <property type="match status" value="2"/>
</dbReference>
<dbReference type="AlphaFoldDB" id="A0A1Y1HTJ4"/>
<feature type="region of interest" description="Disordered" evidence="2">
    <location>
        <begin position="173"/>
        <end position="196"/>
    </location>
</feature>
<dbReference type="EMBL" id="DF237021">
    <property type="protein sequence ID" value="GAQ81162.1"/>
    <property type="molecule type" value="Genomic_DNA"/>
</dbReference>
<evidence type="ECO:0000256" key="2">
    <source>
        <dbReference type="SAM" id="MobiDB-lite"/>
    </source>
</evidence>
<name>A0A1Y1HTJ4_KLENI</name>
<dbReference type="InterPro" id="IPR050230">
    <property type="entry name" value="CALM/Myosin/TropC-like"/>
</dbReference>
<keyword evidence="1" id="KW-0677">Repeat</keyword>
<dbReference type="GO" id="GO:0005509">
    <property type="term" value="F:calcium ion binding"/>
    <property type="evidence" value="ECO:0007669"/>
    <property type="project" value="InterPro"/>
</dbReference>
<accession>A0A1Y1HTJ4</accession>
<gene>
    <name evidence="4" type="ORF">KFL_000720310</name>
</gene>
<dbReference type="FunFam" id="1.10.238.10:FF:000178">
    <property type="entry name" value="Calmodulin-2 A"/>
    <property type="match status" value="1"/>
</dbReference>
<dbReference type="Proteomes" id="UP000054558">
    <property type="component" value="Unassembled WGS sequence"/>
</dbReference>
<feature type="domain" description="EF-hand" evidence="3">
    <location>
        <begin position="13"/>
        <end position="48"/>
    </location>
</feature>
<dbReference type="InterPro" id="IPR002048">
    <property type="entry name" value="EF_hand_dom"/>
</dbReference>
<dbReference type="GO" id="GO:0043226">
    <property type="term" value="C:organelle"/>
    <property type="evidence" value="ECO:0007669"/>
    <property type="project" value="UniProtKB-ARBA"/>
</dbReference>
<dbReference type="SUPFAM" id="SSF47473">
    <property type="entry name" value="EF-hand"/>
    <property type="match status" value="1"/>
</dbReference>
<dbReference type="PROSITE" id="PS50222">
    <property type="entry name" value="EF_HAND_2"/>
    <property type="match status" value="1"/>
</dbReference>
<dbReference type="PANTHER" id="PTHR23048">
    <property type="entry name" value="MYOSIN LIGHT CHAIN 1, 3"/>
    <property type="match status" value="1"/>
</dbReference>
<protein>
    <submittedName>
        <fullName evidence="4">Calmodulin</fullName>
    </submittedName>
</protein>
<organism evidence="4 5">
    <name type="scientific">Klebsormidium nitens</name>
    <name type="common">Green alga</name>
    <name type="synonym">Ulothrix nitens</name>
    <dbReference type="NCBI Taxonomy" id="105231"/>
    <lineage>
        <taxon>Eukaryota</taxon>
        <taxon>Viridiplantae</taxon>
        <taxon>Streptophyta</taxon>
        <taxon>Klebsormidiophyceae</taxon>
        <taxon>Klebsormidiales</taxon>
        <taxon>Klebsormidiaceae</taxon>
        <taxon>Klebsormidium</taxon>
    </lineage>
</organism>
<dbReference type="InterPro" id="IPR011992">
    <property type="entry name" value="EF-hand-dom_pair"/>
</dbReference>
<dbReference type="CDD" id="cd00051">
    <property type="entry name" value="EFh"/>
    <property type="match status" value="1"/>
</dbReference>